<dbReference type="Proteomes" id="UP001154078">
    <property type="component" value="Chromosome 2"/>
</dbReference>
<protein>
    <submittedName>
        <fullName evidence="3">Uncharacterized protein</fullName>
    </submittedName>
</protein>
<feature type="coiled-coil region" evidence="1">
    <location>
        <begin position="201"/>
        <end position="242"/>
    </location>
</feature>
<keyword evidence="4" id="KW-1185">Reference proteome</keyword>
<dbReference type="SUPFAM" id="SSF116907">
    <property type="entry name" value="Hook domain"/>
    <property type="match status" value="1"/>
</dbReference>
<feature type="region of interest" description="Disordered" evidence="2">
    <location>
        <begin position="1383"/>
        <end position="1421"/>
    </location>
</feature>
<gene>
    <name evidence="3" type="ORF">MELIAE_LOCUS3858</name>
</gene>
<organism evidence="3 4">
    <name type="scientific">Brassicogethes aeneus</name>
    <name type="common">Rape pollen beetle</name>
    <name type="synonym">Meligethes aeneus</name>
    <dbReference type="NCBI Taxonomy" id="1431903"/>
    <lineage>
        <taxon>Eukaryota</taxon>
        <taxon>Metazoa</taxon>
        <taxon>Ecdysozoa</taxon>
        <taxon>Arthropoda</taxon>
        <taxon>Hexapoda</taxon>
        <taxon>Insecta</taxon>
        <taxon>Pterygota</taxon>
        <taxon>Neoptera</taxon>
        <taxon>Endopterygota</taxon>
        <taxon>Coleoptera</taxon>
        <taxon>Polyphaga</taxon>
        <taxon>Cucujiformia</taxon>
        <taxon>Nitidulidae</taxon>
        <taxon>Meligethinae</taxon>
        <taxon>Brassicogethes</taxon>
    </lineage>
</organism>
<feature type="coiled-coil region" evidence="1">
    <location>
        <begin position="1132"/>
        <end position="1159"/>
    </location>
</feature>
<feature type="region of interest" description="Disordered" evidence="2">
    <location>
        <begin position="1453"/>
        <end position="1479"/>
    </location>
</feature>
<feature type="compositionally biased region" description="Basic residues" evidence="2">
    <location>
        <begin position="1468"/>
        <end position="1479"/>
    </location>
</feature>
<feature type="coiled-coil region" evidence="1">
    <location>
        <begin position="694"/>
        <end position="756"/>
    </location>
</feature>
<accession>A0A9P0B094</accession>
<evidence type="ECO:0000256" key="2">
    <source>
        <dbReference type="SAM" id="MobiDB-lite"/>
    </source>
</evidence>
<proteinExistence type="predicted"/>
<feature type="compositionally biased region" description="Basic and acidic residues" evidence="2">
    <location>
        <begin position="1388"/>
        <end position="1400"/>
    </location>
</feature>
<evidence type="ECO:0000256" key="1">
    <source>
        <dbReference type="SAM" id="Coils"/>
    </source>
</evidence>
<keyword evidence="1" id="KW-0175">Coiled coil</keyword>
<evidence type="ECO:0000313" key="4">
    <source>
        <dbReference type="Proteomes" id="UP001154078"/>
    </source>
</evidence>
<sequence>MDSLVWHNVLTEWVNCLNLSQPIKHIEELKNTDFLHKIYLLLKKSNAESDDLKFLFNLISTFYPKCIYEISSNLNLQQLTTIEITYLISLLLHYSCIYDRRDILTVPLCKGLNKKTQIYIRNFLEKVNATTSYDELINIINYKYERYLMDNNALWPNNYSLEPQSPLQEIFTPNSKTKLPESKTREIIQLKSALELERYDKADIQEELKLQLDINKKMEKQLQQKLSEISRLKMEVLTLETKTPSYCQDNDFVEIQKQLKSEILSLEQYISQSDEEQKVLRKEKEAAKEMIRKLEQEVSIWQERFFLTENNLQTLSEQAKTQEILYKNLQQHCTELEAFLEETKTPNDSHLDEFYLTNKYPLTTEEDLAHSVVDLQLKDVKKQNDELKLMLKESQELSFIHKMEIEKLTLQLKDSDDQCVNLIHNNKILILKASEAENNLDKLGAVLMSKNKIKFANLINQLDKALKAKCELEILVNQNIANAKSLYSKQKQENLELSLKYKLIDELYKYEIETVNYLNEELQHVKVYNFHLLKEVSEIEELLKSLEGSNEHKDKTIINLEAKIENIKADLRNTLNVYENNMKYLNFILKDYNQLSCKITNLNSEIVEIKKENKYLCENYIFNNKQIDNEFILLKSKIDFHSILKPSEEKESNLNNLISLYKSYLMKIKKTCLQEKEGTIMIIEETKEKNNIEVNNLKCILNEQQTEISQLKENLVLKENELKYLNDININFKNKVENLNKEVINLKLTKEKLTESCLCYKEYWLKEINEVNDIFKKLHNVNFYLEHEKNKYLDITKTNIIHNPISNVIQQNTNIIKHACDLDTEVKEKPNEQEKKFFLNCMDNKLLLKDINKEILLLKNILSLKERDDQLHKFDTNEFLIKINSVEKRIVKFNSFKDAFESIIILFKERQMKLIKTQYNEEDIKNVILELNKFWVTSLKNEIHYIKQIILLKDELHVYMDKYSNAVKEGQKIRDESNIEITDLTCNIHKVLQKYNILEKKYADLFENNSILENSNTKLKTNNNLLNMEIEDKYIVMDDEKNIMANKQFNLNIQSKQTQKTIANHSNAILNENIITKQALEKNIYHERALNIEYQRLKDVYCKTKNVNSTLESENKRLHTSILSKTEENKNYIHVKEAYENLLEENNRLMTELDTIKYKRKKEKDEVTETNKRVMEKIKKEEAGKIKHIRIEYEGKLEKMKEKMLKLYKQEQSKAKTNIEEKVYSLKVQLDEAKKKLNILESERLEKGSKINQFESSGHWETLPPKEKDKKIQYFETQLMSENLDTNHINTASWPYTIGSNLNMEDEDDDLFNDKYLLDLKEGTNFLTGRESTASRVSVLAHRNSKVPPHLKSSYPAEMQFVSPSHYKEEEIKTGSVCLDDSMSKLIPSEKPDKRQRKDFGTTSYKKPGPPTPSKNGGRLSLHNNEVYSLQDHNEKHTPKKVTPRLKTLFRGRHSNFMRDNFENQSTPKRRSIFRKPKP</sequence>
<feature type="coiled-coil region" evidence="1">
    <location>
        <begin position="270"/>
        <end position="332"/>
    </location>
</feature>
<feature type="coiled-coil region" evidence="1">
    <location>
        <begin position="1190"/>
        <end position="1250"/>
    </location>
</feature>
<dbReference type="OrthoDB" id="2436455at2759"/>
<name>A0A9P0B094_BRAAE</name>
<reference evidence="3" key="1">
    <citation type="submission" date="2021-12" db="EMBL/GenBank/DDBJ databases">
        <authorList>
            <person name="King R."/>
        </authorList>
    </citation>
    <scope>NUCLEOTIDE SEQUENCE</scope>
</reference>
<dbReference type="EMBL" id="OV121133">
    <property type="protein sequence ID" value="CAH0551190.1"/>
    <property type="molecule type" value="Genomic_DNA"/>
</dbReference>
<evidence type="ECO:0000313" key="3">
    <source>
        <dbReference type="EMBL" id="CAH0551190.1"/>
    </source>
</evidence>
<feature type="coiled-coil region" evidence="1">
    <location>
        <begin position="550"/>
        <end position="612"/>
    </location>
</feature>